<comment type="miscellaneous">
    <text evidence="5">In the reaction, the free carboxyl group of octanoic acid is attached via an amide linkage to the epsilon-amino group of a specific lysine residue of lipoyl domains of lipoate-dependent enzymes.</text>
</comment>
<evidence type="ECO:0000256" key="1">
    <source>
        <dbReference type="ARBA" id="ARBA00004821"/>
    </source>
</evidence>
<comment type="catalytic activity">
    <reaction evidence="5 6">
        <text>octanoyl-[ACP] + L-lysyl-[protein] = N(6)-octanoyl-L-lysyl-[protein] + holo-[ACP] + H(+)</text>
        <dbReference type="Rhea" id="RHEA:17665"/>
        <dbReference type="Rhea" id="RHEA-COMP:9636"/>
        <dbReference type="Rhea" id="RHEA-COMP:9685"/>
        <dbReference type="Rhea" id="RHEA-COMP:9752"/>
        <dbReference type="Rhea" id="RHEA-COMP:9928"/>
        <dbReference type="ChEBI" id="CHEBI:15378"/>
        <dbReference type="ChEBI" id="CHEBI:29969"/>
        <dbReference type="ChEBI" id="CHEBI:64479"/>
        <dbReference type="ChEBI" id="CHEBI:78463"/>
        <dbReference type="ChEBI" id="CHEBI:78809"/>
        <dbReference type="EC" id="2.3.1.181"/>
    </reaction>
</comment>
<evidence type="ECO:0000313" key="12">
    <source>
        <dbReference type="Proteomes" id="UP001268256"/>
    </source>
</evidence>
<evidence type="ECO:0000256" key="6">
    <source>
        <dbReference type="PIRNR" id="PIRNR016262"/>
    </source>
</evidence>
<feature type="site" description="Lowers pKa of active site Cys" evidence="5 9">
    <location>
        <position position="148"/>
    </location>
</feature>
<dbReference type="Proteomes" id="UP001268256">
    <property type="component" value="Unassembled WGS sequence"/>
</dbReference>
<dbReference type="PROSITE" id="PS01313">
    <property type="entry name" value="LIPB"/>
    <property type="match status" value="1"/>
</dbReference>
<evidence type="ECO:0000256" key="2">
    <source>
        <dbReference type="ARBA" id="ARBA00022679"/>
    </source>
</evidence>
<dbReference type="RefSeq" id="WP_322876713.1">
    <property type="nucleotide sequence ID" value="NZ_JAVMIP010000001.1"/>
</dbReference>
<keyword evidence="3 5" id="KW-0012">Acyltransferase</keyword>
<dbReference type="PANTHER" id="PTHR10993:SF7">
    <property type="entry name" value="LIPOYLTRANSFERASE 2, MITOCHONDRIAL-RELATED"/>
    <property type="match status" value="1"/>
</dbReference>
<dbReference type="GO" id="GO:0005737">
    <property type="term" value="C:cytoplasm"/>
    <property type="evidence" value="ECO:0007669"/>
    <property type="project" value="UniProtKB-SubCell"/>
</dbReference>
<feature type="binding site" evidence="5 8">
    <location>
        <begin position="164"/>
        <end position="166"/>
    </location>
    <ligand>
        <name>substrate</name>
    </ligand>
</feature>
<comment type="caution">
    <text evidence="11">The sequence shown here is derived from an EMBL/GenBank/DDBJ whole genome shotgun (WGS) entry which is preliminary data.</text>
</comment>
<dbReference type="Gene3D" id="3.30.930.10">
    <property type="entry name" value="Bira Bifunctional Protein, Domain 2"/>
    <property type="match status" value="1"/>
</dbReference>
<feature type="active site" description="Acyl-thioester intermediate" evidence="5 7">
    <location>
        <position position="182"/>
    </location>
</feature>
<keyword evidence="2 5" id="KW-0808">Transferase</keyword>
<evidence type="ECO:0000256" key="4">
    <source>
        <dbReference type="ARBA" id="ARBA00024732"/>
    </source>
</evidence>
<dbReference type="HAMAP" id="MF_00013">
    <property type="entry name" value="LipB"/>
    <property type="match status" value="1"/>
</dbReference>
<dbReference type="Pfam" id="PF21948">
    <property type="entry name" value="LplA-B_cat"/>
    <property type="match status" value="1"/>
</dbReference>
<evidence type="ECO:0000259" key="10">
    <source>
        <dbReference type="PROSITE" id="PS51733"/>
    </source>
</evidence>
<proteinExistence type="inferred from homology"/>
<feature type="binding site" evidence="5 8">
    <location>
        <begin position="151"/>
        <end position="153"/>
    </location>
    <ligand>
        <name>substrate</name>
    </ligand>
</feature>
<evidence type="ECO:0000256" key="9">
    <source>
        <dbReference type="PIRSR" id="PIRSR016262-3"/>
    </source>
</evidence>
<comment type="subcellular location">
    <subcellularLocation>
        <location evidence="5">Cytoplasm</location>
    </subcellularLocation>
</comment>
<evidence type="ECO:0000256" key="3">
    <source>
        <dbReference type="ARBA" id="ARBA00023315"/>
    </source>
</evidence>
<comment type="similarity">
    <text evidence="5 6">Belongs to the LipB family.</text>
</comment>
<evidence type="ECO:0000256" key="8">
    <source>
        <dbReference type="PIRSR" id="PIRSR016262-2"/>
    </source>
</evidence>
<evidence type="ECO:0000256" key="5">
    <source>
        <dbReference type="HAMAP-Rule" id="MF_00013"/>
    </source>
</evidence>
<keyword evidence="12" id="KW-1185">Reference proteome</keyword>
<dbReference type="GO" id="GO:0033819">
    <property type="term" value="F:lipoyl(octanoyl) transferase activity"/>
    <property type="evidence" value="ECO:0007669"/>
    <property type="project" value="UniProtKB-EC"/>
</dbReference>
<gene>
    <name evidence="5 11" type="primary">lipB</name>
    <name evidence="11" type="ORF">RIF25_01050</name>
</gene>
<dbReference type="PROSITE" id="PS51733">
    <property type="entry name" value="BPL_LPL_CATALYTIC"/>
    <property type="match status" value="1"/>
</dbReference>
<dbReference type="PIRSF" id="PIRSF016262">
    <property type="entry name" value="LPLase"/>
    <property type="match status" value="1"/>
</dbReference>
<dbReference type="InterPro" id="IPR020605">
    <property type="entry name" value="Octanoyltransferase_CS"/>
</dbReference>
<evidence type="ECO:0000313" key="11">
    <source>
        <dbReference type="EMBL" id="MDS3859383.1"/>
    </source>
</evidence>
<dbReference type="InterPro" id="IPR004143">
    <property type="entry name" value="BPL_LPL_catalytic"/>
</dbReference>
<keyword evidence="5" id="KW-0963">Cytoplasm</keyword>
<feature type="domain" description="BPL/LPL catalytic" evidence="10">
    <location>
        <begin position="42"/>
        <end position="220"/>
    </location>
</feature>
<comment type="function">
    <text evidence="4 5 6">Catalyzes the transfer of endogenously produced octanoic acid from octanoyl-acyl-carrier-protein onto the lipoyl domains of lipoate-dependent enzymes. Lipoyl-ACP can also act as a substrate although octanoyl-ACP is likely to be the physiological substrate.</text>
</comment>
<dbReference type="NCBIfam" id="NF010925">
    <property type="entry name" value="PRK14345.1"/>
    <property type="match status" value="1"/>
</dbReference>
<comment type="pathway">
    <text evidence="1 5 6">Protein modification; protein lipoylation via endogenous pathway; protein N(6)-(lipoyl)lysine from octanoyl-[acyl-carrier-protein]: step 1/2.</text>
</comment>
<reference evidence="12" key="1">
    <citation type="submission" date="2023-07" db="EMBL/GenBank/DDBJ databases">
        <authorList>
            <person name="Luz R."/>
            <person name="Cordeiro R."/>
            <person name="Fonseca A."/>
            <person name="Goncalves V."/>
        </authorList>
    </citation>
    <scope>NUCLEOTIDE SEQUENCE [LARGE SCALE GENOMIC DNA]</scope>
    <source>
        <strain evidence="12">BACA0444</strain>
    </source>
</reference>
<name>A0AAE4FNJ5_9CYAN</name>
<dbReference type="PANTHER" id="PTHR10993">
    <property type="entry name" value="OCTANOYLTRANSFERASE"/>
    <property type="match status" value="1"/>
</dbReference>
<organism evidence="11 12">
    <name type="scientific">Pseudocalidococcus azoricus BACA0444</name>
    <dbReference type="NCBI Taxonomy" id="2918990"/>
    <lineage>
        <taxon>Bacteria</taxon>
        <taxon>Bacillati</taxon>
        <taxon>Cyanobacteriota</taxon>
        <taxon>Cyanophyceae</taxon>
        <taxon>Acaryochloridales</taxon>
        <taxon>Thermosynechococcaceae</taxon>
        <taxon>Pseudocalidococcus</taxon>
        <taxon>Pseudocalidococcus azoricus</taxon>
    </lineage>
</organism>
<feature type="binding site" evidence="5 8">
    <location>
        <begin position="84"/>
        <end position="91"/>
    </location>
    <ligand>
        <name>substrate</name>
    </ligand>
</feature>
<dbReference type="NCBIfam" id="TIGR00214">
    <property type="entry name" value="lipB"/>
    <property type="match status" value="1"/>
</dbReference>
<dbReference type="InterPro" id="IPR000544">
    <property type="entry name" value="Octanoyltransferase"/>
</dbReference>
<dbReference type="GO" id="GO:0009249">
    <property type="term" value="P:protein lipoylation"/>
    <property type="evidence" value="ECO:0007669"/>
    <property type="project" value="InterPro"/>
</dbReference>
<sequence length="241" mass="26858">MTALSHPPHNRNPCYLYQAPLIPYSQAWTVQKQLVAARHTHPALPDALILCQHPPVYTLGQGATLAHLNFDPQSPPAPLYRIERGGEVTHHCPGQVILYPILNLRRYQTDLHWYLRQLEEIVIQALAVFGIPGERWPGMTGVWVKGHKVAAIGIKVSRWITMHGLAVNVAADLSGFQAIIPCGISQYPVANVRQFIPEITVDQVQAALLQVTAALLRLKFQPQPWPQTGCDNVNRSCQNKT</sequence>
<dbReference type="CDD" id="cd16444">
    <property type="entry name" value="LipB"/>
    <property type="match status" value="1"/>
</dbReference>
<protein>
    <recommendedName>
        <fullName evidence="5 6">Octanoyltransferase</fullName>
        <ecNumber evidence="5 6">2.3.1.181</ecNumber>
    </recommendedName>
    <alternativeName>
        <fullName evidence="5">Lipoate-protein ligase B</fullName>
    </alternativeName>
    <alternativeName>
        <fullName evidence="5">Lipoyl/octanoyl transferase</fullName>
    </alternativeName>
    <alternativeName>
        <fullName evidence="5">Octanoyl-[acyl-carrier-protein]-protein N-octanoyltransferase</fullName>
    </alternativeName>
</protein>
<evidence type="ECO:0000256" key="7">
    <source>
        <dbReference type="PIRSR" id="PIRSR016262-1"/>
    </source>
</evidence>
<dbReference type="EC" id="2.3.1.181" evidence="5 6"/>
<accession>A0AAE4FNJ5</accession>
<dbReference type="InterPro" id="IPR045864">
    <property type="entry name" value="aa-tRNA-synth_II/BPL/LPL"/>
</dbReference>
<dbReference type="EMBL" id="JAVMIP010000001">
    <property type="protein sequence ID" value="MDS3859383.1"/>
    <property type="molecule type" value="Genomic_DNA"/>
</dbReference>
<dbReference type="SUPFAM" id="SSF55681">
    <property type="entry name" value="Class II aaRS and biotin synthetases"/>
    <property type="match status" value="1"/>
</dbReference>
<dbReference type="AlphaFoldDB" id="A0AAE4FNJ5"/>